<evidence type="ECO:0000313" key="1">
    <source>
        <dbReference type="EMBL" id="KAK7461489.1"/>
    </source>
</evidence>
<sequence length="303" mass="33880">MATTTVSIEAHFYWNLIYSDRNNTSDVYKVTYTTEHKRETSRREILAKVDEQSRSNSLNGCGVISAGGKVSGADLRTDNWENTKEISDTVRETVTAEDDFTISESVKLERQYDIEPGESLFVYQRIFSSPGVKYQQDMFQYLDKTISEHDQSGKVELKYSVAHAVYVSAVQVVYGTEGYMAPPNRIKEAQGRSDDINATFGGKYVWLVPEYTSDKDKALTGIGFVMSDSANSNYNDLAAGAGGKYRYLIPEVDASKSQKIGKLDLWRLGDGNTDGIGSKGRTGDLNKDRKGDYLYLGWDYVPN</sequence>
<evidence type="ECO:0000313" key="2">
    <source>
        <dbReference type="Proteomes" id="UP001498398"/>
    </source>
</evidence>
<accession>A0ABR1JJM1</accession>
<dbReference type="Proteomes" id="UP001498398">
    <property type="component" value="Unassembled WGS sequence"/>
</dbReference>
<proteinExistence type="predicted"/>
<dbReference type="EMBL" id="JBANRG010000013">
    <property type="protein sequence ID" value="KAK7461489.1"/>
    <property type="molecule type" value="Genomic_DNA"/>
</dbReference>
<gene>
    <name evidence="1" type="ORF">VKT23_008663</name>
</gene>
<protein>
    <submittedName>
        <fullName evidence="1">Uncharacterized protein</fullName>
    </submittedName>
</protein>
<organism evidence="1 2">
    <name type="scientific">Marasmiellus scandens</name>
    <dbReference type="NCBI Taxonomy" id="2682957"/>
    <lineage>
        <taxon>Eukaryota</taxon>
        <taxon>Fungi</taxon>
        <taxon>Dikarya</taxon>
        <taxon>Basidiomycota</taxon>
        <taxon>Agaricomycotina</taxon>
        <taxon>Agaricomycetes</taxon>
        <taxon>Agaricomycetidae</taxon>
        <taxon>Agaricales</taxon>
        <taxon>Marasmiineae</taxon>
        <taxon>Omphalotaceae</taxon>
        <taxon>Marasmiellus</taxon>
    </lineage>
</organism>
<name>A0ABR1JJM1_9AGAR</name>
<keyword evidence="2" id="KW-1185">Reference proteome</keyword>
<comment type="caution">
    <text evidence="1">The sequence shown here is derived from an EMBL/GenBank/DDBJ whole genome shotgun (WGS) entry which is preliminary data.</text>
</comment>
<reference evidence="1 2" key="1">
    <citation type="submission" date="2024-01" db="EMBL/GenBank/DDBJ databases">
        <title>A draft genome for the cacao thread blight pathogen Marasmiellus scandens.</title>
        <authorList>
            <person name="Baruah I.K."/>
            <person name="Leung J."/>
            <person name="Bukari Y."/>
            <person name="Amoako-Attah I."/>
            <person name="Meinhardt L.W."/>
            <person name="Bailey B.A."/>
            <person name="Cohen S.P."/>
        </authorList>
    </citation>
    <scope>NUCLEOTIDE SEQUENCE [LARGE SCALE GENOMIC DNA]</scope>
    <source>
        <strain evidence="1 2">GH-19</strain>
    </source>
</reference>